<evidence type="ECO:0000313" key="2">
    <source>
        <dbReference type="Proteomes" id="UP000724149"/>
    </source>
</evidence>
<dbReference type="EMBL" id="JACSNR010000011">
    <property type="protein sequence ID" value="MBM6924165.1"/>
    <property type="molecule type" value="Genomic_DNA"/>
</dbReference>
<reference evidence="1 2" key="1">
    <citation type="journal article" date="2021" name="Sci. Rep.">
        <title>The distribution of antibiotic resistance genes in chicken gut microbiota commensals.</title>
        <authorList>
            <person name="Juricova H."/>
            <person name="Matiasovicova J."/>
            <person name="Kubasova T."/>
            <person name="Cejkova D."/>
            <person name="Rychlik I."/>
        </authorList>
    </citation>
    <scope>NUCLEOTIDE SEQUENCE [LARGE SCALE GENOMIC DNA]</scope>
    <source>
        <strain evidence="1 2">An564</strain>
    </source>
</reference>
<dbReference type="RefSeq" id="WP_204721928.1">
    <property type="nucleotide sequence ID" value="NZ_JACSNR010000011.1"/>
</dbReference>
<comment type="caution">
    <text evidence="1">The sequence shown here is derived from an EMBL/GenBank/DDBJ whole genome shotgun (WGS) entry which is preliminary data.</text>
</comment>
<keyword evidence="2" id="KW-1185">Reference proteome</keyword>
<protein>
    <recommendedName>
        <fullName evidence="3">DUF551 domain-containing protein</fullName>
    </recommendedName>
</protein>
<evidence type="ECO:0000313" key="1">
    <source>
        <dbReference type="EMBL" id="MBM6924165.1"/>
    </source>
</evidence>
<name>A0ABS2GNT9_9FIRM</name>
<proteinExistence type="predicted"/>
<gene>
    <name evidence="1" type="ORF">H9X81_10760</name>
</gene>
<dbReference type="Proteomes" id="UP000724149">
    <property type="component" value="Unassembled WGS sequence"/>
</dbReference>
<sequence>MIKKNLRHLHAIVTKQTYWRLMHWAEAVGLPEKEIGRIIDRLVREKALRESTSRRFEEERQSTWRIWPQEKPEEDGEYIVQIEGAAQATTLWYQREAQEWYEEWYELSGRYEEREAYRITKWQPLPEV</sequence>
<organism evidence="1 2">
    <name type="scientific">Hydrogenoanaerobacterium saccharovorans</name>
    <dbReference type="NCBI Taxonomy" id="474960"/>
    <lineage>
        <taxon>Bacteria</taxon>
        <taxon>Bacillati</taxon>
        <taxon>Bacillota</taxon>
        <taxon>Clostridia</taxon>
        <taxon>Eubacteriales</taxon>
        <taxon>Oscillospiraceae</taxon>
        <taxon>Hydrogenoanaerobacterium</taxon>
    </lineage>
</organism>
<accession>A0ABS2GNT9</accession>
<evidence type="ECO:0008006" key="3">
    <source>
        <dbReference type="Google" id="ProtNLM"/>
    </source>
</evidence>